<evidence type="ECO:0000313" key="4">
    <source>
        <dbReference type="EMBL" id="MBT9312236.1"/>
    </source>
</evidence>
<evidence type="ECO:0000313" key="5">
    <source>
        <dbReference type="Proteomes" id="UP001196661"/>
    </source>
</evidence>
<gene>
    <name evidence="4" type="ORF">IXB28_08470</name>
</gene>
<dbReference type="EC" id="3.5.1.5" evidence="3"/>
<dbReference type="InterPro" id="IPR002026">
    <property type="entry name" value="Urease_gamma/gamma-beta_su"/>
</dbReference>
<organism evidence="4 5">
    <name type="scientific">Leptothoe kymatousa TAU-MAC 1615</name>
    <dbReference type="NCBI Taxonomy" id="2364775"/>
    <lineage>
        <taxon>Bacteria</taxon>
        <taxon>Bacillati</taxon>
        <taxon>Cyanobacteriota</taxon>
        <taxon>Cyanophyceae</taxon>
        <taxon>Nodosilineales</taxon>
        <taxon>Cymatolegaceae</taxon>
        <taxon>Leptothoe</taxon>
        <taxon>Leptothoe kymatousa</taxon>
    </lineage>
</organism>
<dbReference type="GO" id="GO:0009039">
    <property type="term" value="F:urease activity"/>
    <property type="evidence" value="ECO:0007669"/>
    <property type="project" value="UniProtKB-EC"/>
</dbReference>
<dbReference type="InterPro" id="IPR050069">
    <property type="entry name" value="Urease_subunit"/>
</dbReference>
<comment type="caution">
    <text evidence="4">The sequence shown here is derived from an EMBL/GenBank/DDBJ whole genome shotgun (WGS) entry which is preliminary data.</text>
</comment>
<protein>
    <recommendedName>
        <fullName evidence="3">Urease subunit gamma</fullName>
        <ecNumber evidence="3">3.5.1.5</ecNumber>
    </recommendedName>
</protein>
<keyword evidence="5" id="KW-1185">Reference proteome</keyword>
<dbReference type="PANTHER" id="PTHR33569:SF1">
    <property type="entry name" value="UREASE"/>
    <property type="match status" value="1"/>
</dbReference>
<dbReference type="SUPFAM" id="SSF54111">
    <property type="entry name" value="Urease, gamma-subunit"/>
    <property type="match status" value="1"/>
</dbReference>
<dbReference type="NCBIfam" id="TIGR00193">
    <property type="entry name" value="urease_gam"/>
    <property type="match status" value="1"/>
</dbReference>
<evidence type="ECO:0000256" key="2">
    <source>
        <dbReference type="ARBA" id="ARBA00047778"/>
    </source>
</evidence>
<comment type="subcellular location">
    <subcellularLocation>
        <location evidence="3">Cytoplasm</location>
    </subcellularLocation>
</comment>
<proteinExistence type="inferred from homology"/>
<dbReference type="Pfam" id="PF00547">
    <property type="entry name" value="Urease_gamma"/>
    <property type="match status" value="1"/>
</dbReference>
<dbReference type="InterPro" id="IPR036463">
    <property type="entry name" value="Urease_gamma_sf"/>
</dbReference>
<dbReference type="NCBIfam" id="NF009712">
    <property type="entry name" value="PRK13241.1"/>
    <property type="match status" value="1"/>
</dbReference>
<sequence length="115" mass="12775">MYLTPKEFERLTIFTAAEIARRRRERGIKLNVPEAIAYITDYVIEGAREDKSVAELMSEGAMLLTTEDVLPNVAGLIPLIQVEAHFLDGTKLVSIHNPIRPIVQEDAAQGETANV</sequence>
<accession>A0ABS5Y360</accession>
<reference evidence="4 5" key="1">
    <citation type="journal article" date="2021" name="Mar. Drugs">
        <title>Genome Reduction and Secondary Metabolism of the Marine Sponge-Associated Cyanobacterium Leptothoe.</title>
        <authorList>
            <person name="Konstantinou D."/>
            <person name="Popin R.V."/>
            <person name="Fewer D.P."/>
            <person name="Sivonen K."/>
            <person name="Gkelis S."/>
        </authorList>
    </citation>
    <scope>NUCLEOTIDE SEQUENCE [LARGE SCALE GENOMIC DNA]</scope>
    <source>
        <strain evidence="4 5">TAU-MAC 1615</strain>
    </source>
</reference>
<comment type="catalytic activity">
    <reaction evidence="2 3">
        <text>urea + 2 H2O + H(+) = hydrogencarbonate + 2 NH4(+)</text>
        <dbReference type="Rhea" id="RHEA:20557"/>
        <dbReference type="ChEBI" id="CHEBI:15377"/>
        <dbReference type="ChEBI" id="CHEBI:15378"/>
        <dbReference type="ChEBI" id="CHEBI:16199"/>
        <dbReference type="ChEBI" id="CHEBI:17544"/>
        <dbReference type="ChEBI" id="CHEBI:28938"/>
        <dbReference type="EC" id="3.5.1.5"/>
    </reaction>
</comment>
<comment type="similarity">
    <text evidence="3">Belongs to the urease gamma subunit family.</text>
</comment>
<dbReference type="Proteomes" id="UP001196661">
    <property type="component" value="Unassembled WGS sequence"/>
</dbReference>
<name>A0ABS5Y360_9CYAN</name>
<dbReference type="CDD" id="cd00390">
    <property type="entry name" value="Urease_gamma"/>
    <property type="match status" value="1"/>
</dbReference>
<keyword evidence="1 3" id="KW-0378">Hydrolase</keyword>
<evidence type="ECO:0000256" key="1">
    <source>
        <dbReference type="ARBA" id="ARBA00022801"/>
    </source>
</evidence>
<dbReference type="PANTHER" id="PTHR33569">
    <property type="entry name" value="UREASE"/>
    <property type="match status" value="1"/>
</dbReference>
<dbReference type="Gene3D" id="3.30.280.10">
    <property type="entry name" value="Urease, gamma-like subunit"/>
    <property type="match status" value="1"/>
</dbReference>
<evidence type="ECO:0000256" key="3">
    <source>
        <dbReference type="RuleBase" id="RU003850"/>
    </source>
</evidence>
<dbReference type="EMBL" id="JADOER010000006">
    <property type="protein sequence ID" value="MBT9312236.1"/>
    <property type="molecule type" value="Genomic_DNA"/>
</dbReference>